<evidence type="ECO:0000313" key="1">
    <source>
        <dbReference type="EMBL" id="TWT90039.1"/>
    </source>
</evidence>
<proteinExistence type="predicted"/>
<gene>
    <name evidence="1" type="ORF">Mal64_04220</name>
</gene>
<dbReference type="AlphaFoldDB" id="A0A5C5ZRA9"/>
<evidence type="ECO:0000313" key="2">
    <source>
        <dbReference type="Proteomes" id="UP000315440"/>
    </source>
</evidence>
<name>A0A5C5ZRA9_9BACT</name>
<reference evidence="1 2" key="1">
    <citation type="submission" date="2019-02" db="EMBL/GenBank/DDBJ databases">
        <title>Deep-cultivation of Planctomycetes and their phenomic and genomic characterization uncovers novel biology.</title>
        <authorList>
            <person name="Wiegand S."/>
            <person name="Jogler M."/>
            <person name="Boedeker C."/>
            <person name="Pinto D."/>
            <person name="Vollmers J."/>
            <person name="Rivas-Marin E."/>
            <person name="Kohn T."/>
            <person name="Peeters S.H."/>
            <person name="Heuer A."/>
            <person name="Rast P."/>
            <person name="Oberbeckmann S."/>
            <person name="Bunk B."/>
            <person name="Jeske O."/>
            <person name="Meyerdierks A."/>
            <person name="Storesund J.E."/>
            <person name="Kallscheuer N."/>
            <person name="Luecker S."/>
            <person name="Lage O.M."/>
            <person name="Pohl T."/>
            <person name="Merkel B.J."/>
            <person name="Hornburger P."/>
            <person name="Mueller R.-W."/>
            <person name="Bruemmer F."/>
            <person name="Labrenz M."/>
            <person name="Spormann A.M."/>
            <person name="Op Den Camp H."/>
            <person name="Overmann J."/>
            <person name="Amann R."/>
            <person name="Jetten M.S.M."/>
            <person name="Mascher T."/>
            <person name="Medema M.H."/>
            <person name="Devos D.P."/>
            <person name="Kaster A.-K."/>
            <person name="Ovreas L."/>
            <person name="Rohde M."/>
            <person name="Galperin M.Y."/>
            <person name="Jogler C."/>
        </authorList>
    </citation>
    <scope>NUCLEOTIDE SEQUENCE [LARGE SCALE GENOMIC DNA]</scope>
    <source>
        <strain evidence="1 2">Mal64</strain>
    </source>
</reference>
<sequence>MATVDTHPQDSLTKPASASEGLRSLPAAELWSPAAQADAREGAAWLGYLAQRNPTHPGCGWLAPAAAADAIAALAWGASPDTAEWLAQLGSALAANKTPRRLEACLLEELSSPVSDSPAPDSLTVDFALRSVAWAAALPALASRVDADAWWSLCDRLMAIVGQAEQISPGEDPEPSEAIAQQLLAGELPLTLAAQLPELRPLKRLRPLAKTNLSEGLTGLTDGEGLLQGGFLEHTPLLLGCWTRCGLIGESADKRAWSSGADTQYGWLVRQTLRLVGGKGRFPFADAPVKGTLALFDAALDLAGDESDLAAAQRRLPKVQQAAKRKLSASLLPEPSNHSEWAHVAVLAAGWDAAAPRLTVDYAQNVRMEFVCEGKRLLSGEWPLAASLEGQPVEPDGDWAEQCWFSDEDCDYLELTLDLVGGGKIERQFFLSREDGVAYLSEILMTEGEGAKAMRIENRLPLGPGVAFSAEEETRDGWLTVKGKPAAGVLPLALPEWRADPRCGELNQQDERLVGVIERIGRNLVNPLWIDLSPKRFKKQRTWRQLTVAQSLERVDHDTAVAFRAQAGKEQWVVYRSLDPPANRTFIGHNLASEGLIGKFLASGEIDEYFEIDGDED</sequence>
<dbReference type="EMBL" id="SJPQ01000001">
    <property type="protein sequence ID" value="TWT90039.1"/>
    <property type="molecule type" value="Genomic_DNA"/>
</dbReference>
<organism evidence="1 2">
    <name type="scientific">Pseudobythopirellula maris</name>
    <dbReference type="NCBI Taxonomy" id="2527991"/>
    <lineage>
        <taxon>Bacteria</taxon>
        <taxon>Pseudomonadati</taxon>
        <taxon>Planctomycetota</taxon>
        <taxon>Planctomycetia</taxon>
        <taxon>Pirellulales</taxon>
        <taxon>Lacipirellulaceae</taxon>
        <taxon>Pseudobythopirellula</taxon>
    </lineage>
</organism>
<accession>A0A5C5ZRA9</accession>
<protein>
    <submittedName>
        <fullName evidence="1">Uncharacterized protein</fullName>
    </submittedName>
</protein>
<dbReference type="OrthoDB" id="277106at2"/>
<keyword evidence="2" id="KW-1185">Reference proteome</keyword>
<comment type="caution">
    <text evidence="1">The sequence shown here is derived from an EMBL/GenBank/DDBJ whole genome shotgun (WGS) entry which is preliminary data.</text>
</comment>
<dbReference type="Proteomes" id="UP000315440">
    <property type="component" value="Unassembled WGS sequence"/>
</dbReference>
<dbReference type="RefSeq" id="WP_146396336.1">
    <property type="nucleotide sequence ID" value="NZ_SJPQ01000001.1"/>
</dbReference>